<evidence type="ECO:0000313" key="5">
    <source>
        <dbReference type="Proteomes" id="UP001500729"/>
    </source>
</evidence>
<feature type="transmembrane region" description="Helical" evidence="2">
    <location>
        <begin position="250"/>
        <end position="276"/>
    </location>
</feature>
<dbReference type="PANTHER" id="PTHR34473:SF2">
    <property type="entry name" value="UPF0699 TRANSMEMBRANE PROTEIN YDBT"/>
    <property type="match status" value="1"/>
</dbReference>
<sequence length="532" mass="57060">MTPADHDDFPTPHRSAAPQQPTAATRSGGPGNDLTATWHRLDARTVFVTVILVLAPLIPTLAVMLVSRASAGALLTTSGIWVAIAVLLCGGAAYDWYVTSYRVTDERFELRKGVLSRSHRWIPRDRIRAVDLTSDPVHRVFRLAVVKIGTGQSSGENAELKLDAIPVHRAEALRRELLHAPQRQSAAGPTAQVTEGVLASLNPAWLGYGALTVSLAAIVWGAIGSAFGSFREVLVEFGVFQAILDQLGQFPLWMTISGGALVALATGMAGALLLSVEMWWGFRLTREHDTTLRVRRGLLTTRSVSLEEGRLRGVEISEPLVLRWAGGARTNAVATGLGTEKDGKRTENKTLLPPAPLAEAQRVSAVVLREAEPPATGDLRAHPRVARRRRVTWALFAVLPFVAAPAVFAALGWIPMWTVLAVAAVGAAVAFAAGSDAYRSLGHRLGDRYLVMRRGTGVRRTVALQRGGIIGWRVRQSLFQRRSDLVTVAAITAAGSGAYKMPDVHTSDGLGVAAEAVPGLLEPFLERRTSGG</sequence>
<evidence type="ECO:0000256" key="2">
    <source>
        <dbReference type="SAM" id="Phobius"/>
    </source>
</evidence>
<keyword evidence="5" id="KW-1185">Reference proteome</keyword>
<feature type="transmembrane region" description="Helical" evidence="2">
    <location>
        <begin position="417"/>
        <end position="438"/>
    </location>
</feature>
<organism evidence="4 5">
    <name type="scientific">Saccharopolyspora erythraea</name>
    <name type="common">Streptomyces erythraeus</name>
    <dbReference type="NCBI Taxonomy" id="1836"/>
    <lineage>
        <taxon>Bacteria</taxon>
        <taxon>Bacillati</taxon>
        <taxon>Actinomycetota</taxon>
        <taxon>Actinomycetes</taxon>
        <taxon>Pseudonocardiales</taxon>
        <taxon>Pseudonocardiaceae</taxon>
        <taxon>Saccharopolyspora</taxon>
    </lineage>
</organism>
<proteinExistence type="predicted"/>
<feature type="domain" description="YdbS-like PH" evidence="3">
    <location>
        <begin position="96"/>
        <end position="176"/>
    </location>
</feature>
<dbReference type="PANTHER" id="PTHR34473">
    <property type="entry name" value="UPF0699 TRANSMEMBRANE PROTEIN YDBS"/>
    <property type="match status" value="1"/>
</dbReference>
<dbReference type="Pfam" id="PF03703">
    <property type="entry name" value="bPH_2"/>
    <property type="match status" value="2"/>
</dbReference>
<feature type="transmembrane region" description="Helical" evidence="2">
    <location>
        <begin position="391"/>
        <end position="411"/>
    </location>
</feature>
<gene>
    <name evidence="4" type="ORF">GCM10009533_40340</name>
</gene>
<evidence type="ECO:0000259" key="3">
    <source>
        <dbReference type="Pfam" id="PF03703"/>
    </source>
</evidence>
<feature type="transmembrane region" description="Helical" evidence="2">
    <location>
        <begin position="78"/>
        <end position="97"/>
    </location>
</feature>
<dbReference type="RefSeq" id="WP_009945446.1">
    <property type="nucleotide sequence ID" value="NZ_BAAAGS010000027.1"/>
</dbReference>
<name>A0ABN1D9D3_SACER</name>
<keyword evidence="2" id="KW-0812">Transmembrane</keyword>
<feature type="region of interest" description="Disordered" evidence="1">
    <location>
        <begin position="1"/>
        <end position="31"/>
    </location>
</feature>
<evidence type="ECO:0000313" key="4">
    <source>
        <dbReference type="EMBL" id="GAA0537053.1"/>
    </source>
</evidence>
<evidence type="ECO:0000256" key="1">
    <source>
        <dbReference type="SAM" id="MobiDB-lite"/>
    </source>
</evidence>
<reference evidence="4 5" key="1">
    <citation type="journal article" date="2019" name="Int. J. Syst. Evol. Microbiol.">
        <title>The Global Catalogue of Microorganisms (GCM) 10K type strain sequencing project: providing services to taxonomists for standard genome sequencing and annotation.</title>
        <authorList>
            <consortium name="The Broad Institute Genomics Platform"/>
            <consortium name="The Broad Institute Genome Sequencing Center for Infectious Disease"/>
            <person name="Wu L."/>
            <person name="Ma J."/>
        </authorList>
    </citation>
    <scope>NUCLEOTIDE SEQUENCE [LARGE SCALE GENOMIC DNA]</scope>
    <source>
        <strain evidence="4 5">JCM 10303</strain>
    </source>
</reference>
<comment type="caution">
    <text evidence="4">The sequence shown here is derived from an EMBL/GenBank/DDBJ whole genome shotgun (WGS) entry which is preliminary data.</text>
</comment>
<dbReference type="InterPro" id="IPR005182">
    <property type="entry name" value="YdbS-like_PH"/>
</dbReference>
<accession>A0ABN1D9D3</accession>
<dbReference type="PIRSF" id="PIRSF026631">
    <property type="entry name" value="UCP026631"/>
    <property type="match status" value="1"/>
</dbReference>
<dbReference type="InterPro" id="IPR014529">
    <property type="entry name" value="UCP026631"/>
</dbReference>
<keyword evidence="2" id="KW-0472">Membrane</keyword>
<dbReference type="Proteomes" id="UP001500729">
    <property type="component" value="Unassembled WGS sequence"/>
</dbReference>
<feature type="domain" description="YdbS-like PH" evidence="3">
    <location>
        <begin position="438"/>
        <end position="508"/>
    </location>
</feature>
<feature type="transmembrane region" description="Helical" evidence="2">
    <location>
        <begin position="205"/>
        <end position="230"/>
    </location>
</feature>
<keyword evidence="2" id="KW-1133">Transmembrane helix</keyword>
<feature type="compositionally biased region" description="Basic and acidic residues" evidence="1">
    <location>
        <begin position="1"/>
        <end position="11"/>
    </location>
</feature>
<dbReference type="EMBL" id="BAAAGS010000027">
    <property type="protein sequence ID" value="GAA0537053.1"/>
    <property type="molecule type" value="Genomic_DNA"/>
</dbReference>
<feature type="transmembrane region" description="Helical" evidence="2">
    <location>
        <begin position="46"/>
        <end position="66"/>
    </location>
</feature>
<protein>
    <submittedName>
        <fullName evidence="4">PH domain-containing protein</fullName>
    </submittedName>
</protein>